<evidence type="ECO:0000313" key="5">
    <source>
        <dbReference type="EMBL" id="KAK0646619.1"/>
    </source>
</evidence>
<comment type="similarity">
    <text evidence="1 4">Belongs to the short-chain dehydrogenases/reductases (SDR) family.</text>
</comment>
<dbReference type="InterPro" id="IPR036291">
    <property type="entry name" value="NAD(P)-bd_dom_sf"/>
</dbReference>
<accession>A0AA39Y5W7</accession>
<dbReference type="Gene3D" id="3.40.50.720">
    <property type="entry name" value="NAD(P)-binding Rossmann-like Domain"/>
    <property type="match status" value="1"/>
</dbReference>
<dbReference type="Pfam" id="PF00106">
    <property type="entry name" value="adh_short"/>
    <property type="match status" value="1"/>
</dbReference>
<protein>
    <recommendedName>
        <fullName evidence="7">NAD(P)-binding protein</fullName>
    </recommendedName>
</protein>
<evidence type="ECO:0000313" key="6">
    <source>
        <dbReference type="Proteomes" id="UP001174936"/>
    </source>
</evidence>
<dbReference type="PANTHER" id="PTHR24320">
    <property type="entry name" value="RETINOL DEHYDROGENASE"/>
    <property type="match status" value="1"/>
</dbReference>
<dbReference type="EMBL" id="JAULSV010000004">
    <property type="protein sequence ID" value="KAK0646619.1"/>
    <property type="molecule type" value="Genomic_DNA"/>
</dbReference>
<organism evidence="5 6">
    <name type="scientific">Cercophora newfieldiana</name>
    <dbReference type="NCBI Taxonomy" id="92897"/>
    <lineage>
        <taxon>Eukaryota</taxon>
        <taxon>Fungi</taxon>
        <taxon>Dikarya</taxon>
        <taxon>Ascomycota</taxon>
        <taxon>Pezizomycotina</taxon>
        <taxon>Sordariomycetes</taxon>
        <taxon>Sordariomycetidae</taxon>
        <taxon>Sordariales</taxon>
        <taxon>Lasiosphaeriaceae</taxon>
        <taxon>Cercophora</taxon>
    </lineage>
</organism>
<keyword evidence="3" id="KW-0560">Oxidoreductase</keyword>
<reference evidence="5" key="1">
    <citation type="submission" date="2023-06" db="EMBL/GenBank/DDBJ databases">
        <title>Genome-scale phylogeny and comparative genomics of the fungal order Sordariales.</title>
        <authorList>
            <consortium name="Lawrence Berkeley National Laboratory"/>
            <person name="Hensen N."/>
            <person name="Bonometti L."/>
            <person name="Westerberg I."/>
            <person name="Brannstrom I.O."/>
            <person name="Guillou S."/>
            <person name="Cros-Aarteil S."/>
            <person name="Calhoun S."/>
            <person name="Haridas S."/>
            <person name="Kuo A."/>
            <person name="Mondo S."/>
            <person name="Pangilinan J."/>
            <person name="Riley R."/>
            <person name="Labutti K."/>
            <person name="Andreopoulos B."/>
            <person name="Lipzen A."/>
            <person name="Chen C."/>
            <person name="Yanf M."/>
            <person name="Daum C."/>
            <person name="Ng V."/>
            <person name="Clum A."/>
            <person name="Steindorff A."/>
            <person name="Ohm R."/>
            <person name="Martin F."/>
            <person name="Silar P."/>
            <person name="Natvig D."/>
            <person name="Lalanne C."/>
            <person name="Gautier V."/>
            <person name="Ament-Velasquez S.L."/>
            <person name="Kruys A."/>
            <person name="Hutchinson M.I."/>
            <person name="Powell A.J."/>
            <person name="Barry K."/>
            <person name="Miller A.N."/>
            <person name="Grigoriev I.V."/>
            <person name="Debuchy R."/>
            <person name="Gladieux P."/>
            <person name="Thoren M.H."/>
            <person name="Johannesson H."/>
        </authorList>
    </citation>
    <scope>NUCLEOTIDE SEQUENCE</scope>
    <source>
        <strain evidence="5">SMH2532-1</strain>
    </source>
</reference>
<evidence type="ECO:0000256" key="4">
    <source>
        <dbReference type="RuleBase" id="RU000363"/>
    </source>
</evidence>
<keyword evidence="6" id="KW-1185">Reference proteome</keyword>
<dbReference type="AlphaFoldDB" id="A0AA39Y5W7"/>
<dbReference type="PRINTS" id="PR00080">
    <property type="entry name" value="SDRFAMILY"/>
</dbReference>
<evidence type="ECO:0000256" key="1">
    <source>
        <dbReference type="ARBA" id="ARBA00006484"/>
    </source>
</evidence>
<dbReference type="InterPro" id="IPR020904">
    <property type="entry name" value="Sc_DH/Rdtase_CS"/>
</dbReference>
<dbReference type="PRINTS" id="PR00081">
    <property type="entry name" value="GDHRDH"/>
</dbReference>
<evidence type="ECO:0000256" key="3">
    <source>
        <dbReference type="ARBA" id="ARBA00023002"/>
    </source>
</evidence>
<dbReference type="Proteomes" id="UP001174936">
    <property type="component" value="Unassembled WGS sequence"/>
</dbReference>
<gene>
    <name evidence="5" type="ORF">B0T16DRAFT_327785</name>
</gene>
<proteinExistence type="inferred from homology"/>
<evidence type="ECO:0000256" key="2">
    <source>
        <dbReference type="ARBA" id="ARBA00022857"/>
    </source>
</evidence>
<dbReference type="InterPro" id="IPR002347">
    <property type="entry name" value="SDR_fam"/>
</dbReference>
<sequence>MASFLKVTLFGSSNSKATAFTPATDIPSLAGRTILITGGAGDLGRAAAISLAAHGLPAHIIIADLPRDSAAQETALSAIRSALPAAAQESVKLSFLDLDLGSLDAVADAARRFREVAPEGRLDLLVLNAGIMPVKAGTTRDGYEVAFGVNYLGHALLARLLLPMMVETQKVQGDVRVVVVASEGHSMAPKGGVVFEKVKGDCKDMTYFRRYGQSKVALIGLAKTLAAEYPQLKIAAVHPGRIATGLGKTLAQDSKLIRYTGFLAKYMTTTLDLGVLNHLWAAVSPDVQSGFYYIPVGILDKKTIIEKDTTLAGRLKEWTDNELKGRY</sequence>
<evidence type="ECO:0008006" key="7">
    <source>
        <dbReference type="Google" id="ProtNLM"/>
    </source>
</evidence>
<dbReference type="PROSITE" id="PS00061">
    <property type="entry name" value="ADH_SHORT"/>
    <property type="match status" value="1"/>
</dbReference>
<dbReference type="PANTHER" id="PTHR24320:SF282">
    <property type="entry name" value="WW DOMAIN-CONTAINING OXIDOREDUCTASE"/>
    <property type="match status" value="1"/>
</dbReference>
<keyword evidence="2" id="KW-0521">NADP</keyword>
<comment type="caution">
    <text evidence="5">The sequence shown here is derived from an EMBL/GenBank/DDBJ whole genome shotgun (WGS) entry which is preliminary data.</text>
</comment>
<dbReference type="SUPFAM" id="SSF51735">
    <property type="entry name" value="NAD(P)-binding Rossmann-fold domains"/>
    <property type="match status" value="1"/>
</dbReference>
<name>A0AA39Y5W7_9PEZI</name>
<dbReference type="GO" id="GO:0016491">
    <property type="term" value="F:oxidoreductase activity"/>
    <property type="evidence" value="ECO:0007669"/>
    <property type="project" value="UniProtKB-KW"/>
</dbReference>